<comment type="similarity">
    <text evidence="1">Belongs to the universal stress protein A family.</text>
</comment>
<dbReference type="Gene3D" id="3.40.50.620">
    <property type="entry name" value="HUPs"/>
    <property type="match status" value="2"/>
</dbReference>
<sequence>MTALVIVGVDGSEESLAAVAWAAQEAALRDVALDLLHVETGPETPEGRSSPQPNRSAALLHDAAELARRHQPSVEVSTRSVRGRPPEVLTHAADEAELTVLGSRGLGGISGYLIGSVSLAVVGRARHPVVLVRTPADGTGDAPAAGGIVAGVDLAHISDRLLGFAFTEAARRGGALHIVHCWSLPPVYVYGGVMDPHIGDELGEHAAHRLTELLQPWQKTYSGVSVTHEVVTGSPGLRLVSAAQGAALLVVGRRSRKVPLGPHIGHVAHAVIHHSPAPVALVPLD</sequence>
<name>A0A5P2CXT2_STRVZ</name>
<gene>
    <name evidence="3" type="ORF">DEJ50_03620</name>
</gene>
<organism evidence="3 4">
    <name type="scientific">Streptomyces venezuelae</name>
    <dbReference type="NCBI Taxonomy" id="54571"/>
    <lineage>
        <taxon>Bacteria</taxon>
        <taxon>Bacillati</taxon>
        <taxon>Actinomycetota</taxon>
        <taxon>Actinomycetes</taxon>
        <taxon>Kitasatosporales</taxon>
        <taxon>Streptomycetaceae</taxon>
        <taxon>Streptomyces</taxon>
    </lineage>
</organism>
<reference evidence="3 4" key="1">
    <citation type="submission" date="2018-05" db="EMBL/GenBank/DDBJ databases">
        <title>Streptomyces venezuelae.</title>
        <authorList>
            <person name="Kim W."/>
            <person name="Lee N."/>
            <person name="Cho B.-K."/>
        </authorList>
    </citation>
    <scope>NUCLEOTIDE SEQUENCE [LARGE SCALE GENOMIC DNA]</scope>
    <source>
        <strain evidence="3 4">ATCC 21782</strain>
    </source>
</reference>
<dbReference type="PANTHER" id="PTHR46268">
    <property type="entry name" value="STRESS RESPONSE PROTEIN NHAX"/>
    <property type="match status" value="1"/>
</dbReference>
<dbReference type="InterPro" id="IPR006016">
    <property type="entry name" value="UspA"/>
</dbReference>
<dbReference type="InterPro" id="IPR014729">
    <property type="entry name" value="Rossmann-like_a/b/a_fold"/>
</dbReference>
<dbReference type="PANTHER" id="PTHR46268:SF6">
    <property type="entry name" value="UNIVERSAL STRESS PROTEIN UP12"/>
    <property type="match status" value="1"/>
</dbReference>
<dbReference type="Pfam" id="PF00582">
    <property type="entry name" value="Usp"/>
    <property type="match status" value="2"/>
</dbReference>
<dbReference type="InterPro" id="IPR006015">
    <property type="entry name" value="Universal_stress_UspA"/>
</dbReference>
<dbReference type="RefSeq" id="WP_150205945.1">
    <property type="nucleotide sequence ID" value="NZ_CP029190.1"/>
</dbReference>
<dbReference type="EMBL" id="CP029190">
    <property type="protein sequence ID" value="QES47070.1"/>
    <property type="molecule type" value="Genomic_DNA"/>
</dbReference>
<dbReference type="PRINTS" id="PR01438">
    <property type="entry name" value="UNVRSLSTRESS"/>
</dbReference>
<accession>A0A5P2CXT2</accession>
<dbReference type="OrthoDB" id="4867015at2"/>
<proteinExistence type="inferred from homology"/>
<dbReference type="AlphaFoldDB" id="A0A5P2CXT2"/>
<evidence type="ECO:0000313" key="4">
    <source>
        <dbReference type="Proteomes" id="UP000325211"/>
    </source>
</evidence>
<dbReference type="SUPFAM" id="SSF52402">
    <property type="entry name" value="Adenine nucleotide alpha hydrolases-like"/>
    <property type="match status" value="2"/>
</dbReference>
<feature type="domain" description="UspA" evidence="2">
    <location>
        <begin position="5"/>
        <end position="133"/>
    </location>
</feature>
<evidence type="ECO:0000313" key="3">
    <source>
        <dbReference type="EMBL" id="QES47070.1"/>
    </source>
</evidence>
<feature type="domain" description="UspA" evidence="2">
    <location>
        <begin position="148"/>
        <end position="283"/>
    </location>
</feature>
<dbReference type="Proteomes" id="UP000325211">
    <property type="component" value="Chromosome"/>
</dbReference>
<evidence type="ECO:0000259" key="2">
    <source>
        <dbReference type="Pfam" id="PF00582"/>
    </source>
</evidence>
<protein>
    <submittedName>
        <fullName evidence="3">Universal stress protein UspA</fullName>
    </submittedName>
</protein>
<evidence type="ECO:0000256" key="1">
    <source>
        <dbReference type="ARBA" id="ARBA00008791"/>
    </source>
</evidence>